<dbReference type="Proteomes" id="UP000579531">
    <property type="component" value="Unassembled WGS sequence"/>
</dbReference>
<keyword evidence="2" id="KW-0812">Transmembrane</keyword>
<accession>A0AA89TVS1</accession>
<evidence type="ECO:0000313" key="4">
    <source>
        <dbReference type="Proteomes" id="UP000579531"/>
    </source>
</evidence>
<dbReference type="GeneID" id="93841272"/>
<protein>
    <submittedName>
        <fullName evidence="3">Uncharacterized protein</fullName>
    </submittedName>
</protein>
<proteinExistence type="predicted"/>
<feature type="transmembrane region" description="Helical" evidence="2">
    <location>
        <begin position="43"/>
        <end position="64"/>
    </location>
</feature>
<gene>
    <name evidence="3" type="ORF">HNR72_004848</name>
</gene>
<dbReference type="RefSeq" id="WP_311241067.1">
    <property type="nucleotide sequence ID" value="NZ_BAABFE010000001.1"/>
</dbReference>
<keyword evidence="4" id="KW-1185">Reference proteome</keyword>
<sequence length="134" mass="15105">MPVGLEGVAVKRVRYRWRDEYENDPEYQRILARMQTPWWKRPVVQVAVVASAAAFVVGVLIGNAQDDTDTPSSSPSVQTQQDNHPAGLTYQQKRQILFKFCTSSQMRGEPGDSSAFPTCMGDYYVTEQGMVMPR</sequence>
<dbReference type="AlphaFoldDB" id="A0AA89TVS1"/>
<evidence type="ECO:0000256" key="1">
    <source>
        <dbReference type="SAM" id="MobiDB-lite"/>
    </source>
</evidence>
<keyword evidence="2" id="KW-1133">Transmembrane helix</keyword>
<dbReference type="EMBL" id="JACHLX010000001">
    <property type="protein sequence ID" value="MBB5813820.1"/>
    <property type="molecule type" value="Genomic_DNA"/>
</dbReference>
<feature type="compositionally biased region" description="Low complexity" evidence="1">
    <location>
        <begin position="70"/>
        <end position="82"/>
    </location>
</feature>
<evidence type="ECO:0000256" key="2">
    <source>
        <dbReference type="SAM" id="Phobius"/>
    </source>
</evidence>
<comment type="caution">
    <text evidence="3">The sequence shown here is derived from an EMBL/GenBank/DDBJ whole genome shotgun (WGS) entry which is preliminary data.</text>
</comment>
<name>A0AA89TVS1_STRCU</name>
<keyword evidence="2" id="KW-0472">Membrane</keyword>
<feature type="region of interest" description="Disordered" evidence="1">
    <location>
        <begin position="65"/>
        <end position="86"/>
    </location>
</feature>
<reference evidence="3 4" key="1">
    <citation type="submission" date="2020-08" db="EMBL/GenBank/DDBJ databases">
        <title>Sequencing the genomes of 1000 actinobacteria strains.</title>
        <authorList>
            <person name="Klenk H.-P."/>
        </authorList>
    </citation>
    <scope>NUCLEOTIDE SEQUENCE [LARGE SCALE GENOMIC DNA]</scope>
    <source>
        <strain evidence="3 4">DSM 40129</strain>
    </source>
</reference>
<organism evidence="3 4">
    <name type="scientific">Streptomyces collinus</name>
    <dbReference type="NCBI Taxonomy" id="42684"/>
    <lineage>
        <taxon>Bacteria</taxon>
        <taxon>Bacillati</taxon>
        <taxon>Actinomycetota</taxon>
        <taxon>Actinomycetes</taxon>
        <taxon>Kitasatosporales</taxon>
        <taxon>Streptomycetaceae</taxon>
        <taxon>Streptomyces</taxon>
    </lineage>
</organism>
<evidence type="ECO:0000313" key="3">
    <source>
        <dbReference type="EMBL" id="MBB5813820.1"/>
    </source>
</evidence>